<protein>
    <submittedName>
        <fullName evidence="1">Putative terminase</fullName>
    </submittedName>
</protein>
<dbReference type="AlphaFoldDB" id="A0A6M3KZ93"/>
<proteinExistence type="predicted"/>
<name>A0A6M3KZ93_9ZZZZ</name>
<gene>
    <name evidence="1" type="ORF">MM415B02079_0012</name>
</gene>
<dbReference type="Gene3D" id="3.40.50.300">
    <property type="entry name" value="P-loop containing nucleotide triphosphate hydrolases"/>
    <property type="match status" value="1"/>
</dbReference>
<dbReference type="Gene3D" id="3.30.420.240">
    <property type="match status" value="1"/>
</dbReference>
<dbReference type="InterPro" id="IPR027417">
    <property type="entry name" value="P-loop_NTPase"/>
</dbReference>
<reference evidence="1" key="1">
    <citation type="submission" date="2020-03" db="EMBL/GenBank/DDBJ databases">
        <title>The deep terrestrial virosphere.</title>
        <authorList>
            <person name="Holmfeldt K."/>
            <person name="Nilsson E."/>
            <person name="Simone D."/>
            <person name="Lopez-Fernandez M."/>
            <person name="Wu X."/>
            <person name="de Brujin I."/>
            <person name="Lundin D."/>
            <person name="Andersson A."/>
            <person name="Bertilsson S."/>
            <person name="Dopson M."/>
        </authorList>
    </citation>
    <scope>NUCLEOTIDE SEQUENCE</scope>
    <source>
        <strain evidence="1">MM415B02079</strain>
    </source>
</reference>
<sequence>MQLLTRLRAINDARSSWQPTPGPQADAYESPADELLYGGAAGGGKTDLVLGLAFNDHRRAVVFRRTYPELDDIVTRSQEIGDPEYYKVGAHEWRLPGGHIIRFRHLDRPGTERRYQGHAYDLIAFDELTHFDEPQYVFLISRNRSTVAGQRVRMIATTNPGGPGNDWVMRRWGAWIDPDHPNPERPGALRWYAMIDGYDVAVEGPEPIEHGGETITPRSRTFIPARLADNPYLGDDYRAALMSLPEPLRSQLLYGDWSAGMVTDAYQMIPSAWVSAAMERWRAREGHPIEGDLVMGIDVGRGGDVSVIAQRRGDTITHIERHSERDTMPIVGYAAMIYKAGAIKAVVDVIGIGAGVVDRLRELGHDVDAFNAGAGTSRRDATGQLEFADCRAAAWWNMRELLDPSFGREVALPPDQMLLEELTTPRWKPTSGGRIRVEGKDEIRKKLGRSTDAADAVIQAFWNESQVPSALIAETQAKLSTGSRWTAQTTPRWRRTR</sequence>
<accession>A0A6M3KZ93</accession>
<evidence type="ECO:0000313" key="1">
    <source>
        <dbReference type="EMBL" id="QJA86458.1"/>
    </source>
</evidence>
<dbReference type="EMBL" id="MT142635">
    <property type="protein sequence ID" value="QJA86458.1"/>
    <property type="molecule type" value="Genomic_DNA"/>
</dbReference>
<dbReference type="Pfam" id="PF03237">
    <property type="entry name" value="Terminase_6N"/>
    <property type="match status" value="1"/>
</dbReference>
<organism evidence="1">
    <name type="scientific">viral metagenome</name>
    <dbReference type="NCBI Taxonomy" id="1070528"/>
    <lineage>
        <taxon>unclassified sequences</taxon>
        <taxon>metagenomes</taxon>
        <taxon>organismal metagenomes</taxon>
    </lineage>
</organism>